<dbReference type="RefSeq" id="WP_121213207.1">
    <property type="nucleotide sequence ID" value="NZ_RBZN01000004.1"/>
</dbReference>
<evidence type="ECO:0000313" key="3">
    <source>
        <dbReference type="Proteomes" id="UP000272238"/>
    </source>
</evidence>
<keyword evidence="1" id="KW-0472">Membrane</keyword>
<protein>
    <submittedName>
        <fullName evidence="2">Uncharacterized protein</fullName>
    </submittedName>
</protein>
<evidence type="ECO:0000256" key="1">
    <source>
        <dbReference type="SAM" id="Phobius"/>
    </source>
</evidence>
<proteinExistence type="predicted"/>
<accession>A0A494Z9P6</accession>
<dbReference type="AlphaFoldDB" id="A0A494Z9P6"/>
<dbReference type="OrthoDB" id="2734047at2"/>
<gene>
    <name evidence="2" type="ORF">D8M03_03090</name>
</gene>
<sequence>MMQLFLLLLEVVYLFLAFKTGKTIFFIVAIILGGWWLYEINKESRKRNEAIEKETIDQLEEYPHTRYILSPDYLQALLIDENSNTFRILNREDLDDEFDAREYDFEELFEVAIVEDGKNVAHTSKDGWSLIDGSSKLDGKASGTEENEGISKKEVKKLLLKLVVNDLSNPIVEYTFLDNDQAIPKDLDEYKDIFKECKNWYHKVSIIIKRYEHEHKHKDVTVNGWT</sequence>
<organism evidence="2 3">
    <name type="scientific">Ureibacillus endophyticus</name>
    <dbReference type="NCBI Taxonomy" id="1978490"/>
    <lineage>
        <taxon>Bacteria</taxon>
        <taxon>Bacillati</taxon>
        <taxon>Bacillota</taxon>
        <taxon>Bacilli</taxon>
        <taxon>Bacillales</taxon>
        <taxon>Caryophanaceae</taxon>
        <taxon>Ureibacillus</taxon>
    </lineage>
</organism>
<evidence type="ECO:0000313" key="2">
    <source>
        <dbReference type="EMBL" id="RKQ19358.1"/>
    </source>
</evidence>
<comment type="caution">
    <text evidence="2">The sequence shown here is derived from an EMBL/GenBank/DDBJ whole genome shotgun (WGS) entry which is preliminary data.</text>
</comment>
<name>A0A494Z9P6_9BACL</name>
<feature type="transmembrane region" description="Helical" evidence="1">
    <location>
        <begin position="12"/>
        <end position="38"/>
    </location>
</feature>
<reference evidence="2 3" key="1">
    <citation type="journal article" date="2016" name="Antonie Van Leeuwenhoek">
        <title>Lysinibacillus endophyticus sp. nov., an indole-3-acetic acid producing endophytic bacterium isolated from corn root (Zea mays cv. Xinken-5).</title>
        <authorList>
            <person name="Yu J."/>
            <person name="Guan X."/>
            <person name="Liu C."/>
            <person name="Xiang W."/>
            <person name="Yu Z."/>
            <person name="Liu X."/>
            <person name="Wang G."/>
        </authorList>
    </citation>
    <scope>NUCLEOTIDE SEQUENCE [LARGE SCALE GENOMIC DNA]</scope>
    <source>
        <strain evidence="2 3">DSM 100506</strain>
    </source>
</reference>
<keyword evidence="1" id="KW-1133">Transmembrane helix</keyword>
<dbReference type="Proteomes" id="UP000272238">
    <property type="component" value="Unassembled WGS sequence"/>
</dbReference>
<keyword evidence="3" id="KW-1185">Reference proteome</keyword>
<keyword evidence="1" id="KW-0812">Transmembrane</keyword>
<dbReference type="EMBL" id="RBZN01000004">
    <property type="protein sequence ID" value="RKQ19358.1"/>
    <property type="molecule type" value="Genomic_DNA"/>
</dbReference>